<proteinExistence type="predicted"/>
<dbReference type="Proteomes" id="UP000756921">
    <property type="component" value="Unassembled WGS sequence"/>
</dbReference>
<feature type="region of interest" description="Disordered" evidence="1">
    <location>
        <begin position="134"/>
        <end position="190"/>
    </location>
</feature>
<organism evidence="2 3">
    <name type="scientific">Paraphaeosphaeria minitans</name>
    <dbReference type="NCBI Taxonomy" id="565426"/>
    <lineage>
        <taxon>Eukaryota</taxon>
        <taxon>Fungi</taxon>
        <taxon>Dikarya</taxon>
        <taxon>Ascomycota</taxon>
        <taxon>Pezizomycotina</taxon>
        <taxon>Dothideomycetes</taxon>
        <taxon>Pleosporomycetidae</taxon>
        <taxon>Pleosporales</taxon>
        <taxon>Massarineae</taxon>
        <taxon>Didymosphaeriaceae</taxon>
        <taxon>Paraphaeosphaeria</taxon>
    </lineage>
</organism>
<sequence>MYISIPTRCRLLLTAATQLPTLTTPTARFLAFNTAPPHTTFGNQSVSQSVSVYPQHKSASSIYSRNPRTPILIRPNPTRPPMRRNQRDHILSHESHQPVYIVRTCSPPPPPPSTARPIPEGTYIRHTRTRTTRLSPTPYLASPPRVPGPPKPPNGAARFPMQTPQRPDPTSAFPIGPSPRETSASAAKTGISRLDSAGWTAWRGKSGKRLCSMGVRGGLHVARWGGRRC</sequence>
<keyword evidence="3" id="KW-1185">Reference proteome</keyword>
<feature type="compositionally biased region" description="Pro residues" evidence="1">
    <location>
        <begin position="144"/>
        <end position="153"/>
    </location>
</feature>
<gene>
    <name evidence="2" type="ORF">PMIN01_13009</name>
</gene>
<comment type="caution">
    <text evidence="2">The sequence shown here is derived from an EMBL/GenBank/DDBJ whole genome shotgun (WGS) entry which is preliminary data.</text>
</comment>
<accession>A0A9P6G7T5</accession>
<reference evidence="2" key="1">
    <citation type="journal article" date="2020" name="Mol. Plant Microbe Interact.">
        <title>Genome Sequence of the Biocontrol Agent Coniothyrium minitans strain Conio (IMI 134523).</title>
        <authorList>
            <person name="Patel D."/>
            <person name="Shittu T.A."/>
            <person name="Baroncelli R."/>
            <person name="Muthumeenakshi S."/>
            <person name="Osborne T.H."/>
            <person name="Janganan T.K."/>
            <person name="Sreenivasaprasad S."/>
        </authorList>
    </citation>
    <scope>NUCLEOTIDE SEQUENCE</scope>
    <source>
        <strain evidence="2">Conio</strain>
    </source>
</reference>
<dbReference type="EMBL" id="WJXW01000017">
    <property type="protein sequence ID" value="KAF9729319.1"/>
    <property type="molecule type" value="Genomic_DNA"/>
</dbReference>
<evidence type="ECO:0000313" key="3">
    <source>
        <dbReference type="Proteomes" id="UP000756921"/>
    </source>
</evidence>
<evidence type="ECO:0000256" key="1">
    <source>
        <dbReference type="SAM" id="MobiDB-lite"/>
    </source>
</evidence>
<name>A0A9P6G7T5_9PLEO</name>
<evidence type="ECO:0000313" key="2">
    <source>
        <dbReference type="EMBL" id="KAF9729319.1"/>
    </source>
</evidence>
<dbReference type="AlphaFoldDB" id="A0A9P6G7T5"/>
<protein>
    <submittedName>
        <fullName evidence="2">Uncharacterized protein</fullName>
    </submittedName>
</protein>